<dbReference type="InterPro" id="IPR050261">
    <property type="entry name" value="FrsA_esterase"/>
</dbReference>
<sequence>MKRTDVEFEVDGGVKLRGWLFVPAGEGPRPAITMAHGYAGVKEHGIERFAKAFAEAGFVVLLHDHRGFGASDGMPRHDVDPWRQIADWRRAISYLESLDVVDPKRVGLWGTSYAGGHALVLGATDRRLRCVVAQVPTVSGYEQSLRRIPPEGVAAFEEALADDDRAQLRGEPPRRQAIVSADPGVAASYRARDAIDFYLQPVPAGAWENNVTVRSTRAARMYEPGQWIARVSPTPLLMVVATRDTVTLTDLELAAFERALQPKRLVTIEGGHFDPYLSQFKESSTAAVEWFKLHLG</sequence>
<organism evidence="3 4">
    <name type="scientific">Variovorax soli</name>
    <dbReference type="NCBI Taxonomy" id="376815"/>
    <lineage>
        <taxon>Bacteria</taxon>
        <taxon>Pseudomonadati</taxon>
        <taxon>Pseudomonadota</taxon>
        <taxon>Betaproteobacteria</taxon>
        <taxon>Burkholderiales</taxon>
        <taxon>Comamonadaceae</taxon>
        <taxon>Variovorax</taxon>
    </lineage>
</organism>
<dbReference type="InterPro" id="IPR000383">
    <property type="entry name" value="Xaa-Pro-like_dom"/>
</dbReference>
<dbReference type="PANTHER" id="PTHR22946">
    <property type="entry name" value="DIENELACTONE HYDROLASE DOMAIN-CONTAINING PROTEIN-RELATED"/>
    <property type="match status" value="1"/>
</dbReference>
<protein>
    <submittedName>
        <fullName evidence="3">Fermentation-respiration switch protein FrsA (DUF1100 family)</fullName>
    </submittedName>
</protein>
<gene>
    <name evidence="3" type="ORF">J2739_002785</name>
</gene>
<proteinExistence type="predicted"/>
<dbReference type="InterPro" id="IPR029058">
    <property type="entry name" value="AB_hydrolase_fold"/>
</dbReference>
<dbReference type="Pfam" id="PF02129">
    <property type="entry name" value="Peptidase_S15"/>
    <property type="match status" value="1"/>
</dbReference>
<dbReference type="EMBL" id="JAVDRF010000005">
    <property type="protein sequence ID" value="MDR6537012.1"/>
    <property type="molecule type" value="Genomic_DNA"/>
</dbReference>
<comment type="caution">
    <text evidence="3">The sequence shown here is derived from an EMBL/GenBank/DDBJ whole genome shotgun (WGS) entry which is preliminary data.</text>
</comment>
<dbReference type="SUPFAM" id="SSF53474">
    <property type="entry name" value="alpha/beta-Hydrolases"/>
    <property type="match status" value="1"/>
</dbReference>
<dbReference type="Gene3D" id="1.10.10.800">
    <property type="match status" value="1"/>
</dbReference>
<evidence type="ECO:0000313" key="4">
    <source>
        <dbReference type="Proteomes" id="UP001184230"/>
    </source>
</evidence>
<keyword evidence="4" id="KW-1185">Reference proteome</keyword>
<evidence type="ECO:0000259" key="2">
    <source>
        <dbReference type="Pfam" id="PF02129"/>
    </source>
</evidence>
<evidence type="ECO:0000313" key="3">
    <source>
        <dbReference type="EMBL" id="MDR6537012.1"/>
    </source>
</evidence>
<dbReference type="Gene3D" id="3.40.50.1820">
    <property type="entry name" value="alpha/beta hydrolase"/>
    <property type="match status" value="1"/>
</dbReference>
<feature type="domain" description="Xaa-Pro dipeptidyl-peptidase-like" evidence="2">
    <location>
        <begin position="13"/>
        <end position="273"/>
    </location>
</feature>
<keyword evidence="1" id="KW-0378">Hydrolase</keyword>
<dbReference type="RefSeq" id="WP_309902554.1">
    <property type="nucleotide sequence ID" value="NZ_JAVDRF010000005.1"/>
</dbReference>
<reference evidence="3 4" key="1">
    <citation type="submission" date="2023-07" db="EMBL/GenBank/DDBJ databases">
        <title>Sorghum-associated microbial communities from plants grown in Nebraska, USA.</title>
        <authorList>
            <person name="Schachtman D."/>
        </authorList>
    </citation>
    <scope>NUCLEOTIDE SEQUENCE [LARGE SCALE GENOMIC DNA]</scope>
    <source>
        <strain evidence="3 4">DS1781</strain>
    </source>
</reference>
<name>A0ABU1NEX5_9BURK</name>
<evidence type="ECO:0000256" key="1">
    <source>
        <dbReference type="ARBA" id="ARBA00022801"/>
    </source>
</evidence>
<dbReference type="PANTHER" id="PTHR22946:SF9">
    <property type="entry name" value="POLYKETIDE TRANSFERASE AF380"/>
    <property type="match status" value="1"/>
</dbReference>
<dbReference type="Proteomes" id="UP001184230">
    <property type="component" value="Unassembled WGS sequence"/>
</dbReference>
<accession>A0ABU1NEX5</accession>